<protein>
    <recommendedName>
        <fullName evidence="2">diguanylate cyclase</fullName>
        <ecNumber evidence="2">2.7.7.65</ecNumber>
    </recommendedName>
</protein>
<accession>A0A222G9T3</accession>
<evidence type="ECO:0000313" key="7">
    <source>
        <dbReference type="EMBL" id="ASP48550.1"/>
    </source>
</evidence>
<evidence type="ECO:0000313" key="8">
    <source>
        <dbReference type="Proteomes" id="UP000202259"/>
    </source>
</evidence>
<sequence length="638" mass="72783">MLKSVVKLIFQNSAPILFILLLISCKSNALQSLTDNDFNTFLLRAEQLNNSDPKAALILLNKHKEALNTQPITNQVNYYRIQSAAYADQALYSLSEASSELGLQLAKKMNNPSIFIADLAYTKGFSMENLGDFDGAFQLYQNGLDVARSMNDQELTARGLINIGAILYLKKDYKQSLIVLNQALQIADELSDDALLGDINSELGILYSYIGEQSQANTYFEQAYQYFKKAGKHNYALNSLNNVAINHTNQKLYEQAIKVNRILESEIQPNTSNQFIASIYRNLSRALLKKAEPDIENAYRYIILAGEYVKEVEQHFVKLQYLIEKAFILEKMENYQEALLNLEQAQVLLEGKSSDVYDTSALNLLDLSARLHYALGHYNQAYKIQSQYFIQSIAYKKVRETTEIDELRLQYESETAQRHRIILEKKQRLQNLQLQQMTLAAKNRQALVAVLAVFTLVLAWCLFRIVKGQRRLIRATRTDILTGVANRRRLLELGETYFSTAKSKNQAFSIYMIDIDFFKHINDQFGHSIGDKALQEVALQGQRLMRENDFFGRYGGEEFIALLPNTTKSEAIEVAQNLRKNIESAKWKTQQIKKLTISIGVTTFEQDNYANFSTLLKAAHEQLSKAKQSGRNKVSCDE</sequence>
<keyword evidence="8" id="KW-1185">Reference proteome</keyword>
<dbReference type="Gene3D" id="1.25.40.10">
    <property type="entry name" value="Tetratricopeptide repeat domain"/>
    <property type="match status" value="2"/>
</dbReference>
<dbReference type="PANTHER" id="PTHR45138:SF9">
    <property type="entry name" value="DIGUANYLATE CYCLASE DGCM-RELATED"/>
    <property type="match status" value="1"/>
</dbReference>
<dbReference type="PROSITE" id="PS50887">
    <property type="entry name" value="GGDEF"/>
    <property type="match status" value="1"/>
</dbReference>
<comment type="cofactor">
    <cofactor evidence="1">
        <name>Mg(2+)</name>
        <dbReference type="ChEBI" id="CHEBI:18420"/>
    </cofactor>
</comment>
<dbReference type="SUPFAM" id="SSF55073">
    <property type="entry name" value="Nucleotide cyclase"/>
    <property type="match status" value="1"/>
</dbReference>
<feature type="transmembrane region" description="Helical" evidence="5">
    <location>
        <begin position="446"/>
        <end position="466"/>
    </location>
</feature>
<dbReference type="Pfam" id="PF13424">
    <property type="entry name" value="TPR_12"/>
    <property type="match status" value="1"/>
</dbReference>
<evidence type="ECO:0000256" key="3">
    <source>
        <dbReference type="ARBA" id="ARBA00034247"/>
    </source>
</evidence>
<dbReference type="EC" id="2.7.7.65" evidence="2"/>
<feature type="domain" description="GGDEF" evidence="6">
    <location>
        <begin position="506"/>
        <end position="638"/>
    </location>
</feature>
<dbReference type="GO" id="GO:0052621">
    <property type="term" value="F:diguanylate cyclase activity"/>
    <property type="evidence" value="ECO:0007669"/>
    <property type="project" value="UniProtKB-EC"/>
</dbReference>
<gene>
    <name evidence="7" type="ORF">B5D82_12695</name>
</gene>
<dbReference type="OrthoDB" id="6191081at2"/>
<dbReference type="Gene3D" id="3.30.70.270">
    <property type="match status" value="1"/>
</dbReference>
<keyword evidence="5" id="KW-0472">Membrane</keyword>
<keyword evidence="5" id="KW-1133">Transmembrane helix</keyword>
<dbReference type="PANTHER" id="PTHR45138">
    <property type="entry name" value="REGULATORY COMPONENTS OF SENSORY TRANSDUCTION SYSTEM"/>
    <property type="match status" value="1"/>
</dbReference>
<dbReference type="CDD" id="cd01949">
    <property type="entry name" value="GGDEF"/>
    <property type="match status" value="1"/>
</dbReference>
<organism evidence="7 8">
    <name type="scientific">Cognaticolwellia beringensis</name>
    <dbReference type="NCBI Taxonomy" id="1967665"/>
    <lineage>
        <taxon>Bacteria</taxon>
        <taxon>Pseudomonadati</taxon>
        <taxon>Pseudomonadota</taxon>
        <taxon>Gammaproteobacteria</taxon>
        <taxon>Alteromonadales</taxon>
        <taxon>Colwelliaceae</taxon>
        <taxon>Cognaticolwellia</taxon>
    </lineage>
</organism>
<dbReference type="Pfam" id="PF00990">
    <property type="entry name" value="GGDEF"/>
    <property type="match status" value="1"/>
</dbReference>
<proteinExistence type="predicted"/>
<evidence type="ECO:0000256" key="2">
    <source>
        <dbReference type="ARBA" id="ARBA00012528"/>
    </source>
</evidence>
<dbReference type="KEGG" id="cber:B5D82_12695"/>
<name>A0A222G9T3_9GAMM</name>
<dbReference type="SMART" id="SM00028">
    <property type="entry name" value="TPR"/>
    <property type="match status" value="4"/>
</dbReference>
<dbReference type="InterPro" id="IPR050469">
    <property type="entry name" value="Diguanylate_Cyclase"/>
</dbReference>
<reference evidence="7 8" key="1">
    <citation type="submission" date="2017-08" db="EMBL/GenBank/DDBJ databases">
        <title>Complete genome of Colwellia sp. NB097-1, a psychrophile bacterium ioslated from Bering Sea.</title>
        <authorList>
            <person name="Chen X."/>
        </authorList>
    </citation>
    <scope>NUCLEOTIDE SEQUENCE [LARGE SCALE GENOMIC DNA]</scope>
    <source>
        <strain evidence="7 8">NB097-1</strain>
    </source>
</reference>
<dbReference type="InterPro" id="IPR043128">
    <property type="entry name" value="Rev_trsase/Diguanyl_cyclase"/>
</dbReference>
<keyword evidence="5" id="KW-0812">Transmembrane</keyword>
<dbReference type="Proteomes" id="UP000202259">
    <property type="component" value="Chromosome"/>
</dbReference>
<dbReference type="SMART" id="SM00267">
    <property type="entry name" value="GGDEF"/>
    <property type="match status" value="1"/>
</dbReference>
<dbReference type="AlphaFoldDB" id="A0A222G9T3"/>
<dbReference type="FunFam" id="3.30.70.270:FF:000001">
    <property type="entry name" value="Diguanylate cyclase domain protein"/>
    <property type="match status" value="1"/>
</dbReference>
<evidence type="ECO:0000256" key="5">
    <source>
        <dbReference type="SAM" id="Phobius"/>
    </source>
</evidence>
<keyword evidence="4" id="KW-0175">Coiled coil</keyword>
<comment type="catalytic activity">
    <reaction evidence="3">
        <text>2 GTP = 3',3'-c-di-GMP + 2 diphosphate</text>
        <dbReference type="Rhea" id="RHEA:24898"/>
        <dbReference type="ChEBI" id="CHEBI:33019"/>
        <dbReference type="ChEBI" id="CHEBI:37565"/>
        <dbReference type="ChEBI" id="CHEBI:58805"/>
        <dbReference type="EC" id="2.7.7.65"/>
    </reaction>
</comment>
<dbReference type="InterPro" id="IPR000160">
    <property type="entry name" value="GGDEF_dom"/>
</dbReference>
<evidence type="ECO:0000256" key="1">
    <source>
        <dbReference type="ARBA" id="ARBA00001946"/>
    </source>
</evidence>
<dbReference type="InterPro" id="IPR029787">
    <property type="entry name" value="Nucleotide_cyclase"/>
</dbReference>
<dbReference type="PROSITE" id="PS51257">
    <property type="entry name" value="PROKAR_LIPOPROTEIN"/>
    <property type="match status" value="1"/>
</dbReference>
<dbReference type="InterPro" id="IPR011990">
    <property type="entry name" value="TPR-like_helical_dom_sf"/>
</dbReference>
<dbReference type="RefSeq" id="WP_081152008.1">
    <property type="nucleotide sequence ID" value="NZ_CP020465.1"/>
</dbReference>
<evidence type="ECO:0000256" key="4">
    <source>
        <dbReference type="SAM" id="Coils"/>
    </source>
</evidence>
<dbReference type="EMBL" id="CP020465">
    <property type="protein sequence ID" value="ASP48550.1"/>
    <property type="molecule type" value="Genomic_DNA"/>
</dbReference>
<dbReference type="NCBIfam" id="TIGR00254">
    <property type="entry name" value="GGDEF"/>
    <property type="match status" value="1"/>
</dbReference>
<feature type="coiled-coil region" evidence="4">
    <location>
        <begin position="325"/>
        <end position="352"/>
    </location>
</feature>
<evidence type="ECO:0000259" key="6">
    <source>
        <dbReference type="PROSITE" id="PS50887"/>
    </source>
</evidence>
<dbReference type="InterPro" id="IPR019734">
    <property type="entry name" value="TPR_rpt"/>
</dbReference>
<dbReference type="SUPFAM" id="SSF48452">
    <property type="entry name" value="TPR-like"/>
    <property type="match status" value="2"/>
</dbReference>